<dbReference type="EMBL" id="HG916852">
    <property type="protein sequence ID" value="CDM56484.1"/>
    <property type="molecule type" value="Genomic_DNA"/>
</dbReference>
<evidence type="ECO:0000313" key="2">
    <source>
        <dbReference type="EMBL" id="CDM56484.1"/>
    </source>
</evidence>
<gene>
    <name evidence="2" type="ORF">LPU83_0806</name>
</gene>
<dbReference type="AlphaFoldDB" id="W6R6B5"/>
<protein>
    <submittedName>
        <fullName evidence="2">Uncharacterized protein</fullName>
    </submittedName>
</protein>
<dbReference type="HOGENOM" id="CLU_2156336_0_0_5"/>
<feature type="compositionally biased region" description="Basic residues" evidence="1">
    <location>
        <begin position="51"/>
        <end position="60"/>
    </location>
</feature>
<sequence>MGDTRWTATHEDQILDMVRPERPDRAKNYAVENGCDIFRALDEVRRHEKRWRYHRKKPRRSALPPRRAGEERNTRRYAHPPGLVSEDIANGYLRHVPIGSKITGTRSRVSP</sequence>
<keyword evidence="3" id="KW-1185">Reference proteome</keyword>
<evidence type="ECO:0000256" key="1">
    <source>
        <dbReference type="SAM" id="MobiDB-lite"/>
    </source>
</evidence>
<reference evidence="2" key="1">
    <citation type="submission" date="2013-11" db="EMBL/GenBank/DDBJ databases">
        <title>Draft genome sequence of the broad-host-range Rhizobium sp. LPU83 strain, a member of the low-genetic diversity Oregon-like Rhizobium sp. group.</title>
        <authorList>
            <person name="Wibberg D."/>
            <person name="Puehler A."/>
            <person name="Schlueter A."/>
        </authorList>
    </citation>
    <scope>NUCLEOTIDE SEQUENCE [LARGE SCALE GENOMIC DNA]</scope>
    <source>
        <strain evidence="2">LPU83</strain>
    </source>
</reference>
<evidence type="ECO:0000313" key="3">
    <source>
        <dbReference type="Proteomes" id="UP000019443"/>
    </source>
</evidence>
<organism evidence="2 3">
    <name type="scientific">Rhizobium favelukesii</name>
    <dbReference type="NCBI Taxonomy" id="348824"/>
    <lineage>
        <taxon>Bacteria</taxon>
        <taxon>Pseudomonadati</taxon>
        <taxon>Pseudomonadota</taxon>
        <taxon>Alphaproteobacteria</taxon>
        <taxon>Hyphomicrobiales</taxon>
        <taxon>Rhizobiaceae</taxon>
        <taxon>Rhizobium/Agrobacterium group</taxon>
        <taxon>Rhizobium</taxon>
    </lineage>
</organism>
<name>W6R6B5_9HYPH</name>
<feature type="region of interest" description="Disordered" evidence="1">
    <location>
        <begin position="51"/>
        <end position="84"/>
    </location>
</feature>
<dbReference type="KEGG" id="rhl:LPU83_0806"/>
<accession>W6R6B5</accession>
<dbReference type="Proteomes" id="UP000019443">
    <property type="component" value="Chromosome"/>
</dbReference>
<proteinExistence type="predicted"/>